<dbReference type="Gene3D" id="2.30.29.30">
    <property type="entry name" value="Pleckstrin-homology domain (PH domain)/Phosphotyrosine-binding domain (PTB)"/>
    <property type="match status" value="1"/>
</dbReference>
<name>A0A7R9GFU8_9CRUS</name>
<dbReference type="CDD" id="cd11877">
    <property type="entry name" value="SH3_PIX"/>
    <property type="match status" value="1"/>
</dbReference>
<dbReference type="Gene3D" id="1.20.900.10">
    <property type="entry name" value="Dbl homology (DH) domain"/>
    <property type="match status" value="1"/>
</dbReference>
<evidence type="ECO:0000256" key="1">
    <source>
        <dbReference type="ARBA" id="ARBA00022443"/>
    </source>
</evidence>
<evidence type="ECO:0000259" key="5">
    <source>
        <dbReference type="PROSITE" id="PS50010"/>
    </source>
</evidence>
<dbReference type="InterPro" id="IPR011993">
    <property type="entry name" value="PH-like_dom_sf"/>
</dbReference>
<keyword evidence="8" id="KW-1185">Reference proteome</keyword>
<dbReference type="EMBL" id="CAJPEX010001690">
    <property type="protein sequence ID" value="CAG0919718.1"/>
    <property type="molecule type" value="Genomic_DNA"/>
</dbReference>
<dbReference type="GO" id="GO:0005737">
    <property type="term" value="C:cytoplasm"/>
    <property type="evidence" value="ECO:0007669"/>
    <property type="project" value="TreeGrafter"/>
</dbReference>
<evidence type="ECO:0000256" key="2">
    <source>
        <dbReference type="PROSITE-ProRule" id="PRU00192"/>
    </source>
</evidence>
<dbReference type="PANTHER" id="PTHR46026">
    <property type="entry name" value="RHO-TYPE GUANINE NUCLEOTIDE EXCHANGE FACTOR, ISOFORM F"/>
    <property type="match status" value="1"/>
</dbReference>
<dbReference type="Gene3D" id="1.10.10.10">
    <property type="entry name" value="Winged helix-like DNA-binding domain superfamily/Winged helix DNA-binding domain"/>
    <property type="match status" value="1"/>
</dbReference>
<dbReference type="PROSITE" id="PS50250">
    <property type="entry name" value="PCI"/>
    <property type="match status" value="1"/>
</dbReference>
<dbReference type="InterPro" id="IPR036388">
    <property type="entry name" value="WH-like_DNA-bd_sf"/>
</dbReference>
<dbReference type="FunFam" id="2.30.30.40:FF:000072">
    <property type="entry name" value="Unconventional Myosin IB"/>
    <property type="match status" value="1"/>
</dbReference>
<reference evidence="7" key="1">
    <citation type="submission" date="2020-11" db="EMBL/GenBank/DDBJ databases">
        <authorList>
            <person name="Tran Van P."/>
        </authorList>
    </citation>
    <scope>NUCLEOTIDE SEQUENCE</scope>
</reference>
<dbReference type="Pfam" id="PF01399">
    <property type="entry name" value="PCI"/>
    <property type="match status" value="1"/>
</dbReference>
<dbReference type="SMART" id="SM00326">
    <property type="entry name" value="SH3"/>
    <property type="match status" value="1"/>
</dbReference>
<feature type="domain" description="PCI" evidence="6">
    <location>
        <begin position="229"/>
        <end position="410"/>
    </location>
</feature>
<dbReference type="InterPro" id="IPR035899">
    <property type="entry name" value="DBL_dom_sf"/>
</dbReference>
<dbReference type="Gene3D" id="2.30.30.40">
    <property type="entry name" value="SH3 Domains"/>
    <property type="match status" value="1"/>
</dbReference>
<feature type="region of interest" description="Disordered" evidence="3">
    <location>
        <begin position="1071"/>
        <end position="1093"/>
    </location>
</feature>
<dbReference type="SUPFAM" id="SSF48065">
    <property type="entry name" value="DBL homology domain (DH-domain)"/>
    <property type="match status" value="1"/>
</dbReference>
<gene>
    <name evidence="7" type="ORF">NMOB1V02_LOCUS7235</name>
</gene>
<dbReference type="InterPro" id="IPR001452">
    <property type="entry name" value="SH3_domain"/>
</dbReference>
<evidence type="ECO:0000313" key="8">
    <source>
        <dbReference type="Proteomes" id="UP000678499"/>
    </source>
</evidence>
<dbReference type="Proteomes" id="UP000678499">
    <property type="component" value="Unassembled WGS sequence"/>
</dbReference>
<dbReference type="PRINTS" id="PR00452">
    <property type="entry name" value="SH3DOMAIN"/>
</dbReference>
<feature type="domain" description="SH3" evidence="4">
    <location>
        <begin position="425"/>
        <end position="484"/>
    </location>
</feature>
<evidence type="ECO:0000256" key="3">
    <source>
        <dbReference type="SAM" id="MobiDB-lite"/>
    </source>
</evidence>
<dbReference type="Pfam" id="PF14604">
    <property type="entry name" value="SH3_9"/>
    <property type="match status" value="1"/>
</dbReference>
<dbReference type="SMART" id="SM00753">
    <property type="entry name" value="PAM"/>
    <property type="match status" value="1"/>
</dbReference>
<dbReference type="InterPro" id="IPR000717">
    <property type="entry name" value="PCI_dom"/>
</dbReference>
<evidence type="ECO:0000259" key="6">
    <source>
        <dbReference type="PROSITE" id="PS50250"/>
    </source>
</evidence>
<dbReference type="EMBL" id="OA883727">
    <property type="protein sequence ID" value="CAD7279566.1"/>
    <property type="molecule type" value="Genomic_DNA"/>
</dbReference>
<dbReference type="PANTHER" id="PTHR46026:SF1">
    <property type="entry name" value="RHO-TYPE GUANINE NUCLEOTIDE EXCHANGE FACTOR, ISOFORM F"/>
    <property type="match status" value="1"/>
</dbReference>
<proteinExistence type="predicted"/>
<dbReference type="PROSITE" id="PS50010">
    <property type="entry name" value="DH_2"/>
    <property type="match status" value="1"/>
</dbReference>
<dbReference type="Pfam" id="PF00621">
    <property type="entry name" value="RhoGEF"/>
    <property type="match status" value="1"/>
</dbReference>
<dbReference type="InterPro" id="IPR000219">
    <property type="entry name" value="DH_dom"/>
</dbReference>
<keyword evidence="1 2" id="KW-0728">SH3 domain</keyword>
<sequence length="1723" mass="193099">MYFAHGGSSGAVERRQYLQRMESFYQREDGYSISLLLSLTDLHFMNDSFCVENISEFPIANILSYPLVEIVEAHLRQVHCFCERPGVENLENGVSWQVNALAAATRFVSQTQDKNWPIPILVTVARDLRRLTFKLMSLKKTLDGVEDDDDSTKRDPSGVASDAIMSAFRVCASDVRTAEAESKRWGMLGLVNQMLRIYAKGGHLELYRPLMRAIDSITMKDKFPVAQMVTYKYLVGQKHVFDGEFHKAAEKLTYAFERCMKSNVGNKRRILLYLIPTKMILGQMPKLLLLKKYNLEQFEEVTLAVKQGNVRRLNEALETNHDFFVEHGIYLILEKLLTMTCRNLFKKIFLLFNSHQIDILLFERALRFLGMEDVDTAETQCIVANLIDEGRIKGYISLKHNKLKMNNGNVSDPVGRAVCDLSPVPTVHHVQALYPFKGSNNDELCFRKGDIITVTQMEEGGWWEGTLRGRTGWFPSNYVKECEPGTEVGIGSSSTSSPSSSALLAPQQQFANRVKILETFIEAERAFLLEMDNFLLQMVPPLRNHKVNLDDLSSLFTDLERLVAAHRTLMTTVVTESRRQSCDANGNDAGSGFSAGPRIGKIFLQNAAELQAVHTVYSRAHPKAVGVIDKFRDEINAHLMKATSGAGGVIVLIKKLSGPFRRLSQFPPFLQEWKGQLEDSNPDRGDSQRAAQFFRDVVAECSAHRREAELELEVMNGNFTDWDSGQCPLPKQLGPILKMSRALIMWDGLRSKEKTAAHRFLLAFARQLVVLSTAPTMTSFVFQGNIPFTHVTSIEVLDDVEGRSFSLEGPNMDKLTATFEQKVECTDWVHLVEKQTGCTSAGAAVATHRRQSSLDLREVSVDFLPYEKLTDLFLRLRVHNAIPAFLVSRFRRGLPALPERRWRPKVYAETSTQTERVTCCEPVDDPSEFIQCLPSTTNEDPGDDRVCIEEIESVPLNDTSPEDLNHDLSRRVTVPRARPRGLVKFDFTWKRRGWSVFDAWRPETSYGPPEMLHWSSTSLVDSCSQHVSSSASSFDNGRNKPGLRHWESQFFIKDTPKGADEFELPGNRLTEAPLAEDEALTDESVPSLPYEGRRHSAPCSVSETLDFPGGVFVVCDQVCGSLDISGIGFIDEEATRVSVEISALCETSANDTEPKETHELCDLTPPEVVSDDVDEVRDHGNEPFPMTIQLGTVFCDPCDELSNTNVCCHRLSPEPSVSDAKNRVEIPENCEESSEIPHLNVEETELSQISSKRIEDINSQTCEDATKNVICVSECSDHPPGCLSITKEDFSSREEVCEANDCLAATPFPKTKEDSDEKLPGEISTLQNDERGDVMEIDAEIHNSETVCTITSECEEFRSGCEDVQNFDCSENGFDIPIEDASRLVQQIFRSCDESRSNEQKTEESVRIPKVEEDNRCEISVRESTDLEAWSKLQSELDFETQSKPDIVPRQDKSLAKPDLIFVDNEAANSNSSSEEAEVVVLSDECPEDDEASSSIVVYDPGFALSVVEESVLYVAPRVNRSFAPSSSTETEVEEEQDERPIFRSQLYAHWYCWRNLNAAGEPSVLSDFVTRMKPNCRMLIVVVKRTCRNMMSDPSADARAATETFRRGGSLRVGSCSKPTAMFPVTPQSVPKASIVKQAEVEPKKSAMVMGVEPQLREEAPWREGMTQIFHAGENLIAEVVDAYCRLKCAAISQGPFSMGFEEESAVDAMQIVDSYPNMSSG</sequence>
<dbReference type="SUPFAM" id="SSF50044">
    <property type="entry name" value="SH3-domain"/>
    <property type="match status" value="1"/>
</dbReference>
<dbReference type="GO" id="GO:0016192">
    <property type="term" value="P:vesicle-mediated transport"/>
    <property type="evidence" value="ECO:0007669"/>
    <property type="project" value="UniProtKB-ARBA"/>
</dbReference>
<dbReference type="SMART" id="SM00325">
    <property type="entry name" value="RhoGEF"/>
    <property type="match status" value="1"/>
</dbReference>
<dbReference type="PROSITE" id="PS50002">
    <property type="entry name" value="SH3"/>
    <property type="match status" value="1"/>
</dbReference>
<feature type="domain" description="DH" evidence="5">
    <location>
        <begin position="512"/>
        <end position="704"/>
    </location>
</feature>
<evidence type="ECO:0000313" key="7">
    <source>
        <dbReference type="EMBL" id="CAD7279566.1"/>
    </source>
</evidence>
<evidence type="ECO:0000259" key="4">
    <source>
        <dbReference type="PROSITE" id="PS50002"/>
    </source>
</evidence>
<protein>
    <submittedName>
        <fullName evidence="7">Uncharacterized protein</fullName>
    </submittedName>
</protein>
<accession>A0A7R9GFU8</accession>
<dbReference type="GO" id="GO:0005085">
    <property type="term" value="F:guanyl-nucleotide exchange factor activity"/>
    <property type="evidence" value="ECO:0007669"/>
    <property type="project" value="InterPro"/>
</dbReference>
<dbReference type="OrthoDB" id="10252687at2759"/>
<organism evidence="7">
    <name type="scientific">Notodromas monacha</name>
    <dbReference type="NCBI Taxonomy" id="399045"/>
    <lineage>
        <taxon>Eukaryota</taxon>
        <taxon>Metazoa</taxon>
        <taxon>Ecdysozoa</taxon>
        <taxon>Arthropoda</taxon>
        <taxon>Crustacea</taxon>
        <taxon>Oligostraca</taxon>
        <taxon>Ostracoda</taxon>
        <taxon>Podocopa</taxon>
        <taxon>Podocopida</taxon>
        <taxon>Cypridocopina</taxon>
        <taxon>Cypridoidea</taxon>
        <taxon>Cyprididae</taxon>
        <taxon>Notodromas</taxon>
    </lineage>
</organism>
<dbReference type="InterPro" id="IPR036028">
    <property type="entry name" value="SH3-like_dom_sf"/>
</dbReference>